<dbReference type="InterPro" id="IPR013128">
    <property type="entry name" value="Peptidase_C1A"/>
</dbReference>
<dbReference type="Pfam" id="PF00112">
    <property type="entry name" value="Peptidase_C1"/>
    <property type="match status" value="1"/>
</dbReference>
<evidence type="ECO:0000256" key="2">
    <source>
        <dbReference type="ARBA" id="ARBA00022670"/>
    </source>
</evidence>
<dbReference type="PANTHER" id="PTHR12411">
    <property type="entry name" value="CYSTEINE PROTEASE FAMILY C1-RELATED"/>
    <property type="match status" value="1"/>
</dbReference>
<dbReference type="PROSITE" id="PS00639">
    <property type="entry name" value="THIOL_PROTEASE_HIS"/>
    <property type="match status" value="1"/>
</dbReference>
<feature type="chain" id="PRO_5018725861" description="Cathepsin L-like" evidence="7">
    <location>
        <begin position="25"/>
        <end position="368"/>
    </location>
</feature>
<comment type="caution">
    <text evidence="9">The sequence shown here is derived from an EMBL/GenBank/DDBJ whole genome shotgun (WGS) entry which is preliminary data.</text>
</comment>
<dbReference type="FunFam" id="3.90.70.10:FF:000006">
    <property type="entry name" value="Cathepsin S"/>
    <property type="match status" value="1"/>
</dbReference>
<dbReference type="PRINTS" id="PR00705">
    <property type="entry name" value="PAPAIN"/>
</dbReference>
<dbReference type="STRING" id="2018661.A0A2A2LYK7"/>
<keyword evidence="7" id="KW-0732">Signal</keyword>
<evidence type="ECO:0000313" key="9">
    <source>
        <dbReference type="EMBL" id="PAV91085.1"/>
    </source>
</evidence>
<evidence type="ECO:0000256" key="5">
    <source>
        <dbReference type="ARBA" id="ARBA00023157"/>
    </source>
</evidence>
<evidence type="ECO:0000256" key="3">
    <source>
        <dbReference type="ARBA" id="ARBA00022801"/>
    </source>
</evidence>
<dbReference type="InterPro" id="IPR025660">
    <property type="entry name" value="Pept_his_AS"/>
</dbReference>
<evidence type="ECO:0000259" key="8">
    <source>
        <dbReference type="SMART" id="SM00645"/>
    </source>
</evidence>
<dbReference type="Gene3D" id="3.90.70.10">
    <property type="entry name" value="Cysteine proteinases"/>
    <property type="match status" value="1"/>
</dbReference>
<dbReference type="PROSITE" id="PS00139">
    <property type="entry name" value="THIOL_PROTEASE_CYS"/>
    <property type="match status" value="1"/>
</dbReference>
<keyword evidence="4" id="KW-0788">Thiol protease</keyword>
<name>A0A2A2LYK7_9BILA</name>
<accession>A0A2A2LYK7</accession>
<dbReference type="GO" id="GO:0008234">
    <property type="term" value="F:cysteine-type peptidase activity"/>
    <property type="evidence" value="ECO:0007669"/>
    <property type="project" value="UniProtKB-KW"/>
</dbReference>
<dbReference type="CDD" id="cd02248">
    <property type="entry name" value="Peptidase_C1A"/>
    <property type="match status" value="1"/>
</dbReference>
<dbReference type="InterPro" id="IPR000668">
    <property type="entry name" value="Peptidase_C1A_C"/>
</dbReference>
<keyword evidence="10" id="KW-1185">Reference proteome</keyword>
<dbReference type="AlphaFoldDB" id="A0A2A2LYK7"/>
<evidence type="ECO:0000256" key="7">
    <source>
        <dbReference type="SAM" id="SignalP"/>
    </source>
</evidence>
<dbReference type="InterPro" id="IPR000169">
    <property type="entry name" value="Pept_cys_AS"/>
</dbReference>
<dbReference type="OrthoDB" id="10253408at2759"/>
<keyword evidence="3" id="KW-0378">Hydrolase</keyword>
<sequence>MREFILIVLLFLAFFVVLKVLRDGQNPLPVEPKKTRLYKSDGEWKSRPRTTTKKRIQAEEAISKWNEFKAQFSKFEIQCSAQIRDSFQTEATMIHHNEVYRMGGVSFEMGINRFADLPFQKLKKLNGFRRSFGDRTRKNGSTFLVPFNANIPESVDWRERGLVSEVKDQGDCGSCWAFSATGSLEGQHMRKTGLMVSLSEQNLVDCSRPYGNNGCDGGQMEFAFTYVKENHGIDTEGSYPYIGKEDVCHFKMENVGATDSGFVELPSGDEEKLKIAIATQGPISVGIDANHLTFALYKSGVFFEKNCSSTELDHGVLVVGYGTDPQHGDYWLVKNSWGTDWGDEGYIKMARNRNNHCGIATAASYPIV</sequence>
<feature type="signal peptide" evidence="7">
    <location>
        <begin position="1"/>
        <end position="24"/>
    </location>
</feature>
<evidence type="ECO:0000256" key="4">
    <source>
        <dbReference type="ARBA" id="ARBA00022807"/>
    </source>
</evidence>
<dbReference type="InterPro" id="IPR039417">
    <property type="entry name" value="Peptidase_C1A_papain-like"/>
</dbReference>
<dbReference type="SMART" id="SM00645">
    <property type="entry name" value="Pept_C1"/>
    <property type="match status" value="1"/>
</dbReference>
<comment type="similarity">
    <text evidence="1">Belongs to the peptidase C1 family.</text>
</comment>
<reference evidence="9 10" key="1">
    <citation type="journal article" date="2017" name="Curr. Biol.">
        <title>Genome architecture and evolution of a unichromosomal asexual nematode.</title>
        <authorList>
            <person name="Fradin H."/>
            <person name="Zegar C."/>
            <person name="Gutwein M."/>
            <person name="Lucas J."/>
            <person name="Kovtun M."/>
            <person name="Corcoran D."/>
            <person name="Baugh L.R."/>
            <person name="Kiontke K."/>
            <person name="Gunsalus K."/>
            <person name="Fitch D.H."/>
            <person name="Piano F."/>
        </authorList>
    </citation>
    <scope>NUCLEOTIDE SEQUENCE [LARGE SCALE GENOMIC DNA]</scope>
    <source>
        <strain evidence="9">PF1309</strain>
    </source>
</reference>
<dbReference type="InterPro" id="IPR025661">
    <property type="entry name" value="Pept_asp_AS"/>
</dbReference>
<evidence type="ECO:0000313" key="10">
    <source>
        <dbReference type="Proteomes" id="UP000218231"/>
    </source>
</evidence>
<keyword evidence="5" id="KW-1015">Disulfide bond</keyword>
<keyword evidence="2" id="KW-0645">Protease</keyword>
<dbReference type="InterPro" id="IPR038765">
    <property type="entry name" value="Papain-like_cys_pep_sf"/>
</dbReference>
<dbReference type="PROSITE" id="PS00640">
    <property type="entry name" value="THIOL_PROTEASE_ASN"/>
    <property type="match status" value="1"/>
</dbReference>
<feature type="domain" description="Peptidase C1A papain C-terminal" evidence="8">
    <location>
        <begin position="151"/>
        <end position="367"/>
    </location>
</feature>
<evidence type="ECO:0000256" key="6">
    <source>
        <dbReference type="ARBA" id="ARBA00069138"/>
    </source>
</evidence>
<protein>
    <recommendedName>
        <fullName evidence="6">Cathepsin L-like</fullName>
    </recommendedName>
</protein>
<proteinExistence type="inferred from homology"/>
<dbReference type="SUPFAM" id="SSF54001">
    <property type="entry name" value="Cysteine proteinases"/>
    <property type="match status" value="1"/>
</dbReference>
<dbReference type="EMBL" id="LIAE01006336">
    <property type="protein sequence ID" value="PAV91085.1"/>
    <property type="molecule type" value="Genomic_DNA"/>
</dbReference>
<evidence type="ECO:0000256" key="1">
    <source>
        <dbReference type="ARBA" id="ARBA00008455"/>
    </source>
</evidence>
<gene>
    <name evidence="9" type="ORF">WR25_02795</name>
</gene>
<dbReference type="GO" id="GO:0006508">
    <property type="term" value="P:proteolysis"/>
    <property type="evidence" value="ECO:0007669"/>
    <property type="project" value="UniProtKB-KW"/>
</dbReference>
<organism evidence="9 10">
    <name type="scientific">Diploscapter pachys</name>
    <dbReference type="NCBI Taxonomy" id="2018661"/>
    <lineage>
        <taxon>Eukaryota</taxon>
        <taxon>Metazoa</taxon>
        <taxon>Ecdysozoa</taxon>
        <taxon>Nematoda</taxon>
        <taxon>Chromadorea</taxon>
        <taxon>Rhabditida</taxon>
        <taxon>Rhabditina</taxon>
        <taxon>Rhabditomorpha</taxon>
        <taxon>Rhabditoidea</taxon>
        <taxon>Rhabditidae</taxon>
        <taxon>Diploscapter</taxon>
    </lineage>
</organism>
<dbReference type="Proteomes" id="UP000218231">
    <property type="component" value="Unassembled WGS sequence"/>
</dbReference>